<dbReference type="Gene3D" id="3.40.50.1820">
    <property type="entry name" value="alpha/beta hydrolase"/>
    <property type="match status" value="1"/>
</dbReference>
<keyword evidence="11" id="KW-1185">Reference proteome</keyword>
<organism evidence="10 11">
    <name type="scientific">Neoarthrinium moseri</name>
    <dbReference type="NCBI Taxonomy" id="1658444"/>
    <lineage>
        <taxon>Eukaryota</taxon>
        <taxon>Fungi</taxon>
        <taxon>Dikarya</taxon>
        <taxon>Ascomycota</taxon>
        <taxon>Pezizomycotina</taxon>
        <taxon>Sordariomycetes</taxon>
        <taxon>Xylariomycetidae</taxon>
        <taxon>Amphisphaeriales</taxon>
        <taxon>Apiosporaceae</taxon>
        <taxon>Neoarthrinium</taxon>
    </lineage>
</organism>
<evidence type="ECO:0000256" key="1">
    <source>
        <dbReference type="ARBA" id="ARBA00006249"/>
    </source>
</evidence>
<protein>
    <recommendedName>
        <fullName evidence="8">Carboxylic ester hydrolase</fullName>
        <ecNumber evidence="8">3.1.1.-</ecNumber>
    </recommendedName>
</protein>
<keyword evidence="3" id="KW-0479">Metal-binding</keyword>
<accession>A0A9Q0ALT7</accession>
<keyword evidence="5 8" id="KW-0378">Hydrolase</keyword>
<evidence type="ECO:0000256" key="5">
    <source>
        <dbReference type="ARBA" id="ARBA00022801"/>
    </source>
</evidence>
<evidence type="ECO:0000256" key="7">
    <source>
        <dbReference type="ARBA" id="ARBA00023157"/>
    </source>
</evidence>
<name>A0A9Q0ALT7_9PEZI</name>
<feature type="chain" id="PRO_5040250772" description="Carboxylic ester hydrolase" evidence="9">
    <location>
        <begin position="16"/>
        <end position="560"/>
    </location>
</feature>
<feature type="signal peptide" evidence="9">
    <location>
        <begin position="1"/>
        <end position="15"/>
    </location>
</feature>
<keyword evidence="6" id="KW-0106">Calcium</keyword>
<keyword evidence="2" id="KW-0719">Serine esterase</keyword>
<keyword evidence="7" id="KW-1015">Disulfide bond</keyword>
<dbReference type="PANTHER" id="PTHR33938:SF2">
    <property type="entry name" value="CARBOXYLIC ESTER HYDROLASE"/>
    <property type="match status" value="1"/>
</dbReference>
<dbReference type="EC" id="3.1.1.-" evidence="8"/>
<dbReference type="InterPro" id="IPR011118">
    <property type="entry name" value="Tannase/feruloyl_esterase"/>
</dbReference>
<evidence type="ECO:0000256" key="4">
    <source>
        <dbReference type="ARBA" id="ARBA00022729"/>
    </source>
</evidence>
<evidence type="ECO:0000313" key="11">
    <source>
        <dbReference type="Proteomes" id="UP000829685"/>
    </source>
</evidence>
<keyword evidence="4 9" id="KW-0732">Signal</keyword>
<dbReference type="Proteomes" id="UP000829685">
    <property type="component" value="Unassembled WGS sequence"/>
</dbReference>
<evidence type="ECO:0000313" key="10">
    <source>
        <dbReference type="EMBL" id="KAI1859415.1"/>
    </source>
</evidence>
<proteinExistence type="inferred from homology"/>
<comment type="caution">
    <text evidence="10">The sequence shown here is derived from an EMBL/GenBank/DDBJ whole genome shotgun (WGS) entry which is preliminary data.</text>
</comment>
<dbReference type="EMBL" id="JAFIMR010000034">
    <property type="protein sequence ID" value="KAI1859415.1"/>
    <property type="molecule type" value="Genomic_DNA"/>
</dbReference>
<dbReference type="GO" id="GO:0046872">
    <property type="term" value="F:metal ion binding"/>
    <property type="evidence" value="ECO:0007669"/>
    <property type="project" value="UniProtKB-KW"/>
</dbReference>
<dbReference type="GO" id="GO:0030600">
    <property type="term" value="F:feruloyl esterase activity"/>
    <property type="evidence" value="ECO:0007669"/>
    <property type="project" value="UniProtKB-ARBA"/>
</dbReference>
<sequence length="560" mass="61921">MLDLVFVTLISTTLATQLGTIQMTVGDCKTNASSVADLLVGKLPPSASIEKIAYVETGDTYGEGRRNLMYPIQPTNLPELCAVTIYVPTSSTSAYRFGIFLPVNWNSRFLTVGNGGFGGGINWLDMGAYVKYGFAVVSTDTGHNSTTGDGSWAFKNPEKRTDWGWRAMHGTVDISKQIVEAYYGVNIKYSYYNGCSTGGRQGLRQVQIDPDSFDGVIIGAPGWYTTNLNTWFTKAGIYNLPETDPKHIPFNLFSTMADLVIRQCDMLDGVYDGIVSLPDACVPDWTEILCSNPDADPSACLTEAQASTPPNVYGDFVSSSGELIHPGLSPGCEGQWFAVLNFTNTSPFGFNYIRFFLLDNIFWNYTYWDDSLVTYAQLTDPGQSTAKDYNLTTFKDLGHKMLMYHGLADGLIPPRGSDLYYRNTLATMGENLSSVSEWFRYFQVPGMQHCWSTATSPNSPWYFGAEFQAAQMGTDIWSVPGFEDKDHDILLALMDWVENGNPVNALVATAWNDVWNTSSGVKSQRPICPYPNMAVWDGIGDINLAASWTCGYVSSDDRRW</sequence>
<gene>
    <name evidence="10" type="ORF">JX265_010418</name>
</gene>
<dbReference type="SUPFAM" id="SSF53474">
    <property type="entry name" value="alpha/beta-Hydrolases"/>
    <property type="match status" value="1"/>
</dbReference>
<dbReference type="InterPro" id="IPR029058">
    <property type="entry name" value="AB_hydrolase_fold"/>
</dbReference>
<evidence type="ECO:0000256" key="8">
    <source>
        <dbReference type="RuleBase" id="RU361238"/>
    </source>
</evidence>
<evidence type="ECO:0000256" key="6">
    <source>
        <dbReference type="ARBA" id="ARBA00022837"/>
    </source>
</evidence>
<reference evidence="10" key="1">
    <citation type="submission" date="2021-03" db="EMBL/GenBank/DDBJ databases">
        <title>Revisited historic fungal species revealed as producer of novel bioactive compounds through whole genome sequencing and comparative genomics.</title>
        <authorList>
            <person name="Vignolle G.A."/>
            <person name="Hochenegger N."/>
            <person name="Mach R.L."/>
            <person name="Mach-Aigner A.R."/>
            <person name="Javad Rahimi M."/>
            <person name="Salim K.A."/>
            <person name="Chan C.M."/>
            <person name="Lim L.B.L."/>
            <person name="Cai F."/>
            <person name="Druzhinina I.S."/>
            <person name="U'Ren J.M."/>
            <person name="Derntl C."/>
        </authorList>
    </citation>
    <scope>NUCLEOTIDE SEQUENCE</scope>
    <source>
        <strain evidence="10">TUCIM 5799</strain>
    </source>
</reference>
<comment type="similarity">
    <text evidence="1 8">Belongs to the tannase family.</text>
</comment>
<evidence type="ECO:0000256" key="9">
    <source>
        <dbReference type="SAM" id="SignalP"/>
    </source>
</evidence>
<dbReference type="PANTHER" id="PTHR33938">
    <property type="entry name" value="FERULOYL ESTERASE B-RELATED"/>
    <property type="match status" value="1"/>
</dbReference>
<evidence type="ECO:0000256" key="2">
    <source>
        <dbReference type="ARBA" id="ARBA00022487"/>
    </source>
</evidence>
<evidence type="ECO:0000256" key="3">
    <source>
        <dbReference type="ARBA" id="ARBA00022723"/>
    </source>
</evidence>
<dbReference type="AlphaFoldDB" id="A0A9Q0ALT7"/>
<dbReference type="Pfam" id="PF07519">
    <property type="entry name" value="Tannase"/>
    <property type="match status" value="1"/>
</dbReference>